<dbReference type="OrthoDB" id="8740261at2"/>
<dbReference type="PANTHER" id="PTHR30572">
    <property type="entry name" value="MEMBRANE COMPONENT OF TRANSPORTER-RELATED"/>
    <property type="match status" value="1"/>
</dbReference>
<feature type="transmembrane region" description="Helical" evidence="6">
    <location>
        <begin position="107"/>
        <end position="130"/>
    </location>
</feature>
<dbReference type="STRING" id="1155689.SAMN05444278_11215"/>
<evidence type="ECO:0000259" key="8">
    <source>
        <dbReference type="Pfam" id="PF12704"/>
    </source>
</evidence>
<dbReference type="Pfam" id="PF12704">
    <property type="entry name" value="MacB_PCD"/>
    <property type="match status" value="1"/>
</dbReference>
<keyword evidence="2" id="KW-1003">Cell membrane</keyword>
<dbReference type="GO" id="GO:0022857">
    <property type="term" value="F:transmembrane transporter activity"/>
    <property type="evidence" value="ECO:0007669"/>
    <property type="project" value="TreeGrafter"/>
</dbReference>
<proteinExistence type="predicted"/>
<gene>
    <name evidence="9" type="ORF">SAMN05444278_11215</name>
</gene>
<evidence type="ECO:0000313" key="10">
    <source>
        <dbReference type="Proteomes" id="UP000184462"/>
    </source>
</evidence>
<evidence type="ECO:0000313" key="9">
    <source>
        <dbReference type="EMBL" id="SHE99999.1"/>
    </source>
</evidence>
<feature type="transmembrane region" description="Helical" evidence="6">
    <location>
        <begin position="778"/>
        <end position="801"/>
    </location>
</feature>
<feature type="transmembrane region" description="Helical" evidence="6">
    <location>
        <begin position="828"/>
        <end position="845"/>
    </location>
</feature>
<protein>
    <submittedName>
        <fullName evidence="9">Putative ABC transport system permease protein</fullName>
    </submittedName>
</protein>
<dbReference type="Proteomes" id="UP000184462">
    <property type="component" value="Unassembled WGS sequence"/>
</dbReference>
<dbReference type="PANTHER" id="PTHR30572:SF18">
    <property type="entry name" value="ABC-TYPE MACROLIDE FAMILY EXPORT SYSTEM PERMEASE COMPONENT 2"/>
    <property type="match status" value="1"/>
</dbReference>
<comment type="subcellular location">
    <subcellularLocation>
        <location evidence="1">Cell membrane</location>
        <topology evidence="1">Multi-pass membrane protein</topology>
    </subcellularLocation>
</comment>
<keyword evidence="4 6" id="KW-1133">Transmembrane helix</keyword>
<name>A0A1M4Y2T5_9FLAO</name>
<dbReference type="AlphaFoldDB" id="A0A1M4Y2T5"/>
<dbReference type="RefSeq" id="WP_083574527.1">
    <property type="nucleotide sequence ID" value="NZ_FQTW01000012.1"/>
</dbReference>
<dbReference type="InterPro" id="IPR050250">
    <property type="entry name" value="Macrolide_Exporter_MacB"/>
</dbReference>
<feature type="transmembrane region" description="Helical" evidence="6">
    <location>
        <begin position="469"/>
        <end position="492"/>
    </location>
</feature>
<organism evidence="9 10">
    <name type="scientific">Psychroflexus salarius</name>
    <dbReference type="NCBI Taxonomy" id="1155689"/>
    <lineage>
        <taxon>Bacteria</taxon>
        <taxon>Pseudomonadati</taxon>
        <taxon>Bacteroidota</taxon>
        <taxon>Flavobacteriia</taxon>
        <taxon>Flavobacteriales</taxon>
        <taxon>Flavobacteriaceae</taxon>
        <taxon>Psychroflexus</taxon>
    </lineage>
</organism>
<dbReference type="EMBL" id="FQTW01000012">
    <property type="protein sequence ID" value="SHE99999.1"/>
    <property type="molecule type" value="Genomic_DNA"/>
</dbReference>
<keyword evidence="10" id="KW-1185">Reference proteome</keyword>
<sequence length="900" mass="102659">MAFRIEQAVKDWRKQLLSNPSIEPGFAEELVASLYDRYDDYLIAGYSKEDAFRKAKEAVSPCLESTCGEYHKVTSRRKFQFSQHPKLFILLPNYIKTSIRHLTRKKFYNAINFLSLVIGLLFTLLAILYIDYETSFDTFHENTENKYRLGREFRSQKYSVYSFDGYYGAPREEQLKQINAIQDIPDIKTACQFYTFGLPELVTINNKELSVENLLETNTPKRFFEYFNWTFIQGNTTSFSSQLNSAVLTASEAERFFGEDWANQEIIGKDLNYNDEAFVISGVIEDIPSTSHYDFSLALHVEKINYWGSRTYIEVADNLSPEEIASRLDANMDKINTPLSTSELFNGNIVQNLTDIHLNSNMLYELKPPGDKTYLYIFGIISGIILLLTVSNYTNLSIAMNASRTREIGMRKLFGAKKPQIVKQFSAESLLLSLLSIPLVYLGLKLLIPEFNSFMNVELWGNQTSDLKIWSYFFGIALLIGILSGMYPALYLGKKKIIRLFKGNLVQNGGSGITTRKAIITFQFTLLIGLCSLTLYVNQQLKYIQNADLGFDRDALVYVNLGEDADVYKTFKNEVLQIPGVTDVGTGSPLGRSPFNQTTYKLGQTDEVFDDAYDIYLTYESVKMLDIETSIPEIIENPEKAPKSIVIINETLKQKLMNRFNLTAEELLQRRIIEEPEYTDEDTGEVGFPFEIGGFFKDINMFSLREEVTPMFITAYKDPENVRWAAIGFDTSNTAQLMAQVKAAYKKLNLDKAFYSSYLSQNINELYKKERRLGSICILFSVVAFFVAVLGLIALTTYLTTLKQKEIGIRKILGANYFQLIKRFNKEYVWLLVIAILIAAPLTYYGVSTWLDSFAYRIELSGLVFIWAALITIFISALAVSLITLKVVRAVPVKTLQVDQ</sequence>
<evidence type="ECO:0000256" key="6">
    <source>
        <dbReference type="SAM" id="Phobius"/>
    </source>
</evidence>
<feature type="domain" description="ABC3 transporter permease C-terminal" evidence="7">
    <location>
        <begin position="778"/>
        <end position="887"/>
    </location>
</feature>
<reference evidence="9 10" key="1">
    <citation type="submission" date="2016-11" db="EMBL/GenBank/DDBJ databases">
        <authorList>
            <person name="Jaros S."/>
            <person name="Januszkiewicz K."/>
            <person name="Wedrychowicz H."/>
        </authorList>
    </citation>
    <scope>NUCLEOTIDE SEQUENCE [LARGE SCALE GENOMIC DNA]</scope>
    <source>
        <strain evidence="9 10">DSM 25661</strain>
    </source>
</reference>
<keyword evidence="5 6" id="KW-0472">Membrane</keyword>
<feature type="domain" description="ABC3 transporter permease C-terminal" evidence="7">
    <location>
        <begin position="380"/>
        <end position="496"/>
    </location>
</feature>
<dbReference type="InterPro" id="IPR025857">
    <property type="entry name" value="MacB_PCD"/>
</dbReference>
<accession>A0A1M4Y2T5</accession>
<keyword evidence="3 6" id="KW-0812">Transmembrane</keyword>
<feature type="transmembrane region" description="Helical" evidence="6">
    <location>
        <begin position="518"/>
        <end position="537"/>
    </location>
</feature>
<dbReference type="Pfam" id="PF02687">
    <property type="entry name" value="FtsX"/>
    <property type="match status" value="2"/>
</dbReference>
<feature type="transmembrane region" description="Helical" evidence="6">
    <location>
        <begin position="430"/>
        <end position="449"/>
    </location>
</feature>
<feature type="domain" description="MacB-like periplasmic core" evidence="8">
    <location>
        <begin position="110"/>
        <end position="330"/>
    </location>
</feature>
<evidence type="ECO:0000259" key="7">
    <source>
        <dbReference type="Pfam" id="PF02687"/>
    </source>
</evidence>
<dbReference type="InterPro" id="IPR003838">
    <property type="entry name" value="ABC3_permease_C"/>
</dbReference>
<evidence type="ECO:0000256" key="1">
    <source>
        <dbReference type="ARBA" id="ARBA00004651"/>
    </source>
</evidence>
<evidence type="ECO:0000256" key="5">
    <source>
        <dbReference type="ARBA" id="ARBA00023136"/>
    </source>
</evidence>
<evidence type="ECO:0000256" key="2">
    <source>
        <dbReference type="ARBA" id="ARBA00022475"/>
    </source>
</evidence>
<evidence type="ECO:0000256" key="4">
    <source>
        <dbReference type="ARBA" id="ARBA00022989"/>
    </source>
</evidence>
<evidence type="ECO:0000256" key="3">
    <source>
        <dbReference type="ARBA" id="ARBA00022692"/>
    </source>
</evidence>
<dbReference type="GO" id="GO:0005886">
    <property type="term" value="C:plasma membrane"/>
    <property type="evidence" value="ECO:0007669"/>
    <property type="project" value="UniProtKB-SubCell"/>
</dbReference>
<feature type="transmembrane region" description="Helical" evidence="6">
    <location>
        <begin position="865"/>
        <end position="885"/>
    </location>
</feature>
<feature type="transmembrane region" description="Helical" evidence="6">
    <location>
        <begin position="374"/>
        <end position="396"/>
    </location>
</feature>